<accession>A0ABR3SCC6</accession>
<dbReference type="InterPro" id="IPR011009">
    <property type="entry name" value="Kinase-like_dom_sf"/>
</dbReference>
<dbReference type="Gene3D" id="1.10.510.10">
    <property type="entry name" value="Transferase(Phosphotransferase) domain 1"/>
    <property type="match status" value="1"/>
</dbReference>
<evidence type="ECO:0000256" key="2">
    <source>
        <dbReference type="ARBA" id="ARBA00022741"/>
    </source>
</evidence>
<dbReference type="SMART" id="SM00220">
    <property type="entry name" value="S_TKc"/>
    <property type="match status" value="1"/>
</dbReference>
<keyword evidence="2" id="KW-0547">Nucleotide-binding</keyword>
<dbReference type="Proteomes" id="UP001521116">
    <property type="component" value="Unassembled WGS sequence"/>
</dbReference>
<keyword evidence="3" id="KW-0418">Kinase</keyword>
<dbReference type="InterPro" id="IPR000719">
    <property type="entry name" value="Prot_kinase_dom"/>
</dbReference>
<protein>
    <recommendedName>
        <fullName evidence="5">Protein kinase domain-containing protein</fullName>
    </recommendedName>
</protein>
<feature type="domain" description="Protein kinase" evidence="5">
    <location>
        <begin position="1"/>
        <end position="244"/>
    </location>
</feature>
<evidence type="ECO:0000313" key="7">
    <source>
        <dbReference type="Proteomes" id="UP001521116"/>
    </source>
</evidence>
<proteinExistence type="predicted"/>
<dbReference type="InterPro" id="IPR051681">
    <property type="entry name" value="Ser/Thr_Kinases-Pseudokinases"/>
</dbReference>
<name>A0ABR3SCC6_9PEZI</name>
<comment type="caution">
    <text evidence="6">The sequence shown here is derived from an EMBL/GenBank/DDBJ whole genome shotgun (WGS) entry which is preliminary data.</text>
</comment>
<keyword evidence="1" id="KW-0808">Transferase</keyword>
<dbReference type="PROSITE" id="PS50011">
    <property type="entry name" value="PROTEIN_KINASE_DOM"/>
    <property type="match status" value="1"/>
</dbReference>
<dbReference type="PANTHER" id="PTHR44329">
    <property type="entry name" value="SERINE/THREONINE-PROTEIN KINASE TNNI3K-RELATED"/>
    <property type="match status" value="1"/>
</dbReference>
<dbReference type="Pfam" id="PF00069">
    <property type="entry name" value="Pkinase"/>
    <property type="match status" value="1"/>
</dbReference>
<evidence type="ECO:0000256" key="3">
    <source>
        <dbReference type="ARBA" id="ARBA00022777"/>
    </source>
</evidence>
<evidence type="ECO:0000256" key="4">
    <source>
        <dbReference type="ARBA" id="ARBA00022840"/>
    </source>
</evidence>
<keyword evidence="4" id="KW-0067">ATP-binding</keyword>
<evidence type="ECO:0000313" key="6">
    <source>
        <dbReference type="EMBL" id="KAL1616959.1"/>
    </source>
</evidence>
<evidence type="ECO:0000259" key="5">
    <source>
        <dbReference type="PROSITE" id="PS50011"/>
    </source>
</evidence>
<dbReference type="SUPFAM" id="SSF56112">
    <property type="entry name" value="Protein kinase-like (PK-like)"/>
    <property type="match status" value="1"/>
</dbReference>
<dbReference type="PANTHER" id="PTHR44329:SF288">
    <property type="entry name" value="MITOGEN-ACTIVATED PROTEIN KINASE KINASE KINASE 20"/>
    <property type="match status" value="1"/>
</dbReference>
<evidence type="ECO:0000256" key="1">
    <source>
        <dbReference type="ARBA" id="ARBA00022679"/>
    </source>
</evidence>
<dbReference type="EMBL" id="JAJVDC020000248">
    <property type="protein sequence ID" value="KAL1616959.1"/>
    <property type="molecule type" value="Genomic_DNA"/>
</dbReference>
<gene>
    <name evidence="6" type="ORF">SLS56_011209</name>
</gene>
<reference evidence="6 7" key="1">
    <citation type="submission" date="2024-02" db="EMBL/GenBank/DDBJ databases">
        <title>De novo assembly and annotation of 12 fungi associated with fruit tree decline syndrome in Ontario, Canada.</title>
        <authorList>
            <person name="Sulman M."/>
            <person name="Ellouze W."/>
            <person name="Ilyukhin E."/>
        </authorList>
    </citation>
    <scope>NUCLEOTIDE SEQUENCE [LARGE SCALE GENOMIC DNA]</scope>
    <source>
        <strain evidence="6 7">M1-105</strain>
    </source>
</reference>
<keyword evidence="7" id="KW-1185">Reference proteome</keyword>
<sequence length="265" mass="29896">MKNERLVFDLLEQQNSPCPNIVRSFLRLPDLNFVQLLPGGTLEARLQSKQVRDPSTQRVANVTAKEPHHLVVRWMAELSDAAAWLESLGLAHGDIRPSNLLLDSKDHLKLSDFDNTARVGEEVDVGTAPYARILGPEAGTDCGTFGTLGPRTEQFAIGSVYYYLTRGYEPYDNERFGQYHGRTVVDMLQNMEFPKLEDGSEDDAIIKQCWHHRFRSIRDLAQTMASLNNGQEKGAESIPQDVFQKSQEECLRMVQDGQLTLWGMA</sequence>
<organism evidence="6 7">
    <name type="scientific">Neofusicoccum ribis</name>
    <dbReference type="NCBI Taxonomy" id="45134"/>
    <lineage>
        <taxon>Eukaryota</taxon>
        <taxon>Fungi</taxon>
        <taxon>Dikarya</taxon>
        <taxon>Ascomycota</taxon>
        <taxon>Pezizomycotina</taxon>
        <taxon>Dothideomycetes</taxon>
        <taxon>Dothideomycetes incertae sedis</taxon>
        <taxon>Botryosphaeriales</taxon>
        <taxon>Botryosphaeriaceae</taxon>
        <taxon>Neofusicoccum</taxon>
    </lineage>
</organism>